<organism evidence="2 3">
    <name type="scientific">Steinernema hermaphroditum</name>
    <dbReference type="NCBI Taxonomy" id="289476"/>
    <lineage>
        <taxon>Eukaryota</taxon>
        <taxon>Metazoa</taxon>
        <taxon>Ecdysozoa</taxon>
        <taxon>Nematoda</taxon>
        <taxon>Chromadorea</taxon>
        <taxon>Rhabditida</taxon>
        <taxon>Tylenchina</taxon>
        <taxon>Panagrolaimomorpha</taxon>
        <taxon>Strongyloidoidea</taxon>
        <taxon>Steinernematidae</taxon>
        <taxon>Steinernema</taxon>
    </lineage>
</organism>
<evidence type="ECO:0000313" key="2">
    <source>
        <dbReference type="EMBL" id="KAK0427865.1"/>
    </source>
</evidence>
<evidence type="ECO:0000256" key="1">
    <source>
        <dbReference type="SAM" id="SignalP"/>
    </source>
</evidence>
<accession>A0AA39MBU6</accession>
<keyword evidence="1" id="KW-0732">Signal</keyword>
<dbReference type="EMBL" id="JAUCMV010000001">
    <property type="protein sequence ID" value="KAK0427865.1"/>
    <property type="molecule type" value="Genomic_DNA"/>
</dbReference>
<dbReference type="Proteomes" id="UP001175271">
    <property type="component" value="Unassembled WGS sequence"/>
</dbReference>
<comment type="caution">
    <text evidence="2">The sequence shown here is derived from an EMBL/GenBank/DDBJ whole genome shotgun (WGS) entry which is preliminary data.</text>
</comment>
<evidence type="ECO:0000313" key="3">
    <source>
        <dbReference type="Proteomes" id="UP001175271"/>
    </source>
</evidence>
<protein>
    <submittedName>
        <fullName evidence="2">Uncharacterized protein</fullName>
    </submittedName>
</protein>
<dbReference type="AlphaFoldDB" id="A0AA39MBU6"/>
<sequence>MKVLIICFLALLVVSANGVLKFPRLFDAPQSKNGFAGAEKAITEQMRSFCSKELLHLDLCGLRTRTGMGIAAWRNKTN</sequence>
<feature type="chain" id="PRO_5041312087" evidence="1">
    <location>
        <begin position="19"/>
        <end position="78"/>
    </location>
</feature>
<name>A0AA39MBU6_9BILA</name>
<reference evidence="2" key="1">
    <citation type="submission" date="2023-06" db="EMBL/GenBank/DDBJ databases">
        <title>Genomic analysis of the entomopathogenic nematode Steinernema hermaphroditum.</title>
        <authorList>
            <person name="Schwarz E.M."/>
            <person name="Heppert J.K."/>
            <person name="Baniya A."/>
            <person name="Schwartz H.T."/>
            <person name="Tan C.-H."/>
            <person name="Antoshechkin I."/>
            <person name="Sternberg P.W."/>
            <person name="Goodrich-Blair H."/>
            <person name="Dillman A.R."/>
        </authorList>
    </citation>
    <scope>NUCLEOTIDE SEQUENCE</scope>
    <source>
        <strain evidence="2">PS9179</strain>
        <tissue evidence="2">Whole animal</tissue>
    </source>
</reference>
<proteinExistence type="predicted"/>
<gene>
    <name evidence="2" type="ORF">QR680_010460</name>
</gene>
<keyword evidence="3" id="KW-1185">Reference proteome</keyword>
<feature type="signal peptide" evidence="1">
    <location>
        <begin position="1"/>
        <end position="18"/>
    </location>
</feature>